<dbReference type="Proteomes" id="UP001528673">
    <property type="component" value="Unassembled WGS sequence"/>
</dbReference>
<protein>
    <submittedName>
        <fullName evidence="1">SDR family NAD(P)-dependent oxidoreductase</fullName>
    </submittedName>
</protein>
<dbReference type="EMBL" id="JAQSIP010000004">
    <property type="protein sequence ID" value="MDD0838940.1"/>
    <property type="molecule type" value="Genomic_DNA"/>
</dbReference>
<comment type="caution">
    <text evidence="1">The sequence shown here is derived from an EMBL/GenBank/DDBJ whole genome shotgun (WGS) entry which is preliminary data.</text>
</comment>
<sequence>MSEPAAPAIPLTCAALGPDGALALVVGGQGGVGAALAEGLAQRHPQATVRRSARQPGRPDDLALDLLDEASIEAAAQRLAQDLAARQQSLRTLVLASGFLHQAGAGPERSWRQLDPAYLQQAFAVNAIGPALVIKHFFPLLAPSGPVLAAFLSARVGSIGDNALGGWYGYRASKAALNQLVRTSAIELKRHNRDAVCVALHPGTVDTALSQPFAKTGLRVRPPEQAAAEMLDALAALGPGDSGRFLAYDGSAIPW</sequence>
<evidence type="ECO:0000313" key="1">
    <source>
        <dbReference type="EMBL" id="MDD0838940.1"/>
    </source>
</evidence>
<dbReference type="InterPro" id="IPR051468">
    <property type="entry name" value="Fungal_SecMetab_SDRs"/>
</dbReference>
<dbReference type="InterPro" id="IPR002347">
    <property type="entry name" value="SDR_fam"/>
</dbReference>
<keyword evidence="2" id="KW-1185">Reference proteome</keyword>
<gene>
    <name evidence="1" type="ORF">PSQ40_10195</name>
</gene>
<reference evidence="1 2" key="1">
    <citation type="submission" date="2023-02" db="EMBL/GenBank/DDBJ databases">
        <title>Bacterial whole genomic sequence of Curvibacter sp. HBC61.</title>
        <authorList>
            <person name="Le V."/>
            <person name="Ko S.-R."/>
            <person name="Ahn C.-Y."/>
            <person name="Oh H.-M."/>
        </authorList>
    </citation>
    <scope>NUCLEOTIDE SEQUENCE [LARGE SCALE GENOMIC DNA]</scope>
    <source>
        <strain evidence="1 2">HBC61</strain>
    </source>
</reference>
<evidence type="ECO:0000313" key="2">
    <source>
        <dbReference type="Proteomes" id="UP001528673"/>
    </source>
</evidence>
<dbReference type="PANTHER" id="PTHR43544:SF12">
    <property type="entry name" value="NAD(P)-BINDING ROSSMANN-FOLD SUPERFAMILY PROTEIN"/>
    <property type="match status" value="1"/>
</dbReference>
<dbReference type="SUPFAM" id="SSF51735">
    <property type="entry name" value="NAD(P)-binding Rossmann-fold domains"/>
    <property type="match status" value="1"/>
</dbReference>
<dbReference type="Pfam" id="PF00106">
    <property type="entry name" value="adh_short"/>
    <property type="match status" value="1"/>
</dbReference>
<dbReference type="Gene3D" id="3.40.50.720">
    <property type="entry name" value="NAD(P)-binding Rossmann-like Domain"/>
    <property type="match status" value="1"/>
</dbReference>
<accession>A0ABT5MYH5</accession>
<dbReference type="PRINTS" id="PR00081">
    <property type="entry name" value="GDHRDH"/>
</dbReference>
<dbReference type="RefSeq" id="WP_273951292.1">
    <property type="nucleotide sequence ID" value="NZ_JAQSIP010000004.1"/>
</dbReference>
<dbReference type="PANTHER" id="PTHR43544">
    <property type="entry name" value="SHORT-CHAIN DEHYDROGENASE/REDUCTASE"/>
    <property type="match status" value="1"/>
</dbReference>
<organism evidence="1 2">
    <name type="scientific">Curvibacter cyanobacteriorum</name>
    <dbReference type="NCBI Taxonomy" id="3026422"/>
    <lineage>
        <taxon>Bacteria</taxon>
        <taxon>Pseudomonadati</taxon>
        <taxon>Pseudomonadota</taxon>
        <taxon>Betaproteobacteria</taxon>
        <taxon>Burkholderiales</taxon>
        <taxon>Comamonadaceae</taxon>
        <taxon>Curvibacter</taxon>
    </lineage>
</organism>
<name>A0ABT5MYH5_9BURK</name>
<proteinExistence type="predicted"/>
<dbReference type="InterPro" id="IPR036291">
    <property type="entry name" value="NAD(P)-bd_dom_sf"/>
</dbReference>